<keyword evidence="2" id="KW-0238">DNA-binding</keyword>
<feature type="transmembrane region" description="Helical" evidence="5">
    <location>
        <begin position="397"/>
        <end position="419"/>
    </location>
</feature>
<dbReference type="PROSITE" id="PS00622">
    <property type="entry name" value="HTH_LUXR_1"/>
    <property type="match status" value="1"/>
</dbReference>
<feature type="transmembrane region" description="Helical" evidence="5">
    <location>
        <begin position="108"/>
        <end position="126"/>
    </location>
</feature>
<dbReference type="Gene3D" id="1.10.10.10">
    <property type="entry name" value="Winged helix-like DNA-binding domain superfamily/Winged helix DNA-binding domain"/>
    <property type="match status" value="1"/>
</dbReference>
<dbReference type="SUPFAM" id="SSF46894">
    <property type="entry name" value="C-terminal effector domain of the bipartite response regulators"/>
    <property type="match status" value="1"/>
</dbReference>
<dbReference type="PROSITE" id="PS51257">
    <property type="entry name" value="PROKAR_LIPOPROTEIN"/>
    <property type="match status" value="1"/>
</dbReference>
<dbReference type="SMART" id="SM00421">
    <property type="entry name" value="HTH_LUXR"/>
    <property type="match status" value="1"/>
</dbReference>
<feature type="region of interest" description="Disordered" evidence="4">
    <location>
        <begin position="191"/>
        <end position="222"/>
    </location>
</feature>
<dbReference type="CDD" id="cd06170">
    <property type="entry name" value="LuxR_C_like"/>
    <property type="match status" value="1"/>
</dbReference>
<evidence type="ECO:0000256" key="2">
    <source>
        <dbReference type="ARBA" id="ARBA00023125"/>
    </source>
</evidence>
<feature type="transmembrane region" description="Helical" evidence="5">
    <location>
        <begin position="247"/>
        <end position="268"/>
    </location>
</feature>
<dbReference type="AlphaFoldDB" id="A0A7C9JNA7"/>
<keyword evidence="5" id="KW-0472">Membrane</keyword>
<reference evidence="7" key="1">
    <citation type="submission" date="2018-08" db="EMBL/GenBank/DDBJ databases">
        <title>Murine metabolic-syndrome-specific gut microbial biobank.</title>
        <authorList>
            <person name="Liu C."/>
        </authorList>
    </citation>
    <scope>NUCLEOTIDE SEQUENCE [LARGE SCALE GENOMIC DNA]</scope>
    <source>
        <strain evidence="7">Z82</strain>
    </source>
</reference>
<dbReference type="PRINTS" id="PR00038">
    <property type="entry name" value="HTHLUXR"/>
</dbReference>
<comment type="caution">
    <text evidence="7">The sequence shown here is derived from an EMBL/GenBank/DDBJ whole genome shotgun (WGS) entry which is preliminary data.</text>
</comment>
<feature type="domain" description="HTH luxR-type" evidence="6">
    <location>
        <begin position="448"/>
        <end position="513"/>
    </location>
</feature>
<dbReference type="InterPro" id="IPR000792">
    <property type="entry name" value="Tscrpt_reg_LuxR_C"/>
</dbReference>
<protein>
    <submittedName>
        <fullName evidence="7">LuxR family transcriptional regulator</fullName>
    </submittedName>
</protein>
<feature type="transmembrane region" description="Helical" evidence="5">
    <location>
        <begin position="79"/>
        <end position="96"/>
    </location>
</feature>
<dbReference type="PANTHER" id="PTHR44688">
    <property type="entry name" value="DNA-BINDING TRANSCRIPTIONAL ACTIVATOR DEVR_DOSR"/>
    <property type="match status" value="1"/>
</dbReference>
<keyword evidence="1" id="KW-0805">Transcription regulation</keyword>
<feature type="transmembrane region" description="Helical" evidence="5">
    <location>
        <begin position="307"/>
        <end position="328"/>
    </location>
</feature>
<evidence type="ECO:0000256" key="3">
    <source>
        <dbReference type="ARBA" id="ARBA00023163"/>
    </source>
</evidence>
<dbReference type="Pfam" id="PF00196">
    <property type="entry name" value="GerE"/>
    <property type="match status" value="1"/>
</dbReference>
<organism evidence="7">
    <name type="scientific">Muribaculaceae bacterium Z82</name>
    <dbReference type="NCBI Taxonomy" id="2304548"/>
    <lineage>
        <taxon>Bacteria</taxon>
        <taxon>Pseudomonadati</taxon>
        <taxon>Bacteroidota</taxon>
        <taxon>Bacteroidia</taxon>
        <taxon>Bacteroidales</taxon>
        <taxon>Muribaculaceae</taxon>
    </lineage>
</organism>
<feature type="transmembrane region" description="Helical" evidence="5">
    <location>
        <begin position="138"/>
        <end position="156"/>
    </location>
</feature>
<evidence type="ECO:0000256" key="1">
    <source>
        <dbReference type="ARBA" id="ARBA00023015"/>
    </source>
</evidence>
<evidence type="ECO:0000259" key="6">
    <source>
        <dbReference type="PROSITE" id="PS50043"/>
    </source>
</evidence>
<evidence type="ECO:0000256" key="5">
    <source>
        <dbReference type="SAM" id="Phobius"/>
    </source>
</evidence>
<feature type="transmembrane region" description="Helical" evidence="5">
    <location>
        <begin position="334"/>
        <end position="355"/>
    </location>
</feature>
<name>A0A7C9JNA7_9BACT</name>
<dbReference type="PANTHER" id="PTHR44688:SF16">
    <property type="entry name" value="DNA-BINDING TRANSCRIPTIONAL ACTIVATOR DEVR_DOSR"/>
    <property type="match status" value="1"/>
</dbReference>
<keyword evidence="5" id="KW-0812">Transmembrane</keyword>
<feature type="transmembrane region" description="Helical" evidence="5">
    <location>
        <begin position="47"/>
        <end position="67"/>
    </location>
</feature>
<dbReference type="GO" id="GO:0003677">
    <property type="term" value="F:DNA binding"/>
    <property type="evidence" value="ECO:0007669"/>
    <property type="project" value="UniProtKB-KW"/>
</dbReference>
<feature type="transmembrane region" description="Helical" evidence="5">
    <location>
        <begin position="162"/>
        <end position="180"/>
    </location>
</feature>
<proteinExistence type="predicted"/>
<accession>A0A7C9JNA7</accession>
<gene>
    <name evidence="7" type="ORF">D1639_05740</name>
</gene>
<dbReference type="GO" id="GO:0006355">
    <property type="term" value="P:regulation of DNA-templated transcription"/>
    <property type="evidence" value="ECO:0007669"/>
    <property type="project" value="InterPro"/>
</dbReference>
<dbReference type="InterPro" id="IPR016032">
    <property type="entry name" value="Sig_transdc_resp-reg_C-effctor"/>
</dbReference>
<feature type="transmembrane region" description="Helical" evidence="5">
    <location>
        <begin position="280"/>
        <end position="300"/>
    </location>
</feature>
<dbReference type="EMBL" id="QWKH01000032">
    <property type="protein sequence ID" value="NBI34538.1"/>
    <property type="molecule type" value="Genomic_DNA"/>
</dbReference>
<sequence length="529" mass="56874">MGETAAKPEIRNISWMAAWAGLACCLVSKESIRYTALWTFGLKSPTLMIAILVFIVAGFLGMALAWTKRKTALWKCGPLVFGLAFVSFAGTAVHVLEEGGMLAPDWLSFLAKVAAEASLLLLVVYAQYLLQFSWSERLSVFVWGIIGAGAWQIVLIAVSVDLARWLVAIAALLSAGLLVVSRRSFAQRPPTVEAETADQHSSAKGARPSMALPKNKAASTESNQTGTALLAWPRLSLRDALLSPKSFSGYVATIFLVSIVLMGAYSQWRTQQDGQLVSMLVQASSGFGFMLTALVVSLLGRSVRDKSLLYVCQTIVLPVALGALYIGTAFQGPGVSLSVILFDAAYSAILFVIWLSPDVFDRNDSFIVVWAGFLAYKLGWFAGVLTTASLAHTTAWWLGNVVVVSAFLCLVVQCSAFVVGNLRPGNAQGQPQADSSGARASLEQVCGRLSERFGLTAREQDVLLLLAKGRTASYIARDLVVSEPTVRTHMSHIYRKMDVASHQQLLDTVEQATRQASGSEPGNNPGPTS</sequence>
<dbReference type="PROSITE" id="PS50043">
    <property type="entry name" value="HTH_LUXR_2"/>
    <property type="match status" value="1"/>
</dbReference>
<evidence type="ECO:0000256" key="4">
    <source>
        <dbReference type="SAM" id="MobiDB-lite"/>
    </source>
</evidence>
<dbReference type="InterPro" id="IPR036388">
    <property type="entry name" value="WH-like_DNA-bd_sf"/>
</dbReference>
<keyword evidence="5" id="KW-1133">Transmembrane helix</keyword>
<feature type="transmembrane region" description="Helical" evidence="5">
    <location>
        <begin position="367"/>
        <end position="391"/>
    </location>
</feature>
<evidence type="ECO:0000313" key="7">
    <source>
        <dbReference type="EMBL" id="NBI34538.1"/>
    </source>
</evidence>
<keyword evidence="3" id="KW-0804">Transcription</keyword>